<reference evidence="1 2" key="1">
    <citation type="submission" date="2022-09" db="EMBL/GenBank/DDBJ databases">
        <title>The outer-membrane cytochrome OmcA is essential for infection of Shewanella oneidensis by a zebrafish-associated bacteriophage.</title>
        <authorList>
            <person name="Grenfell A.W."/>
            <person name="Intile P."/>
            <person name="Mcfarlane J."/>
            <person name="Leung D."/>
            <person name="Abdalla K."/>
            <person name="Wold M."/>
            <person name="Kees E."/>
            <person name="Gralnick J."/>
        </authorList>
    </citation>
    <scope>NUCLEOTIDE SEQUENCE [LARGE SCALE GENOMIC DNA]</scope>
    <source>
        <strain evidence="1 2">NF-5</strain>
    </source>
</reference>
<name>A0ABT6UFT5_9GAMM</name>
<sequence length="418" mass="46410">MANSLSSLNSQLITKNNTETKNIAIIVQSYHINPDDESASYIVGVDSFDKSKTYAVKLADNPKNNSSISGFKNPPTKQGEQDYSVSVNGVIMFEDYKTVPSFTTPSANVPEIEHISAQWARSVVRVKQQNLTLNHTNIRIHSGQDGKDDVVIFDSYNTRHNKVVDVESSKDVMAELEKQILTALDTTPMNESLVLLRIHSNNPNEKPVTSHINAFRHKDTKLASNPKETLDRYKGSEHGKVLLNWIAQQQGNPFKVELTPGCRYYLSPKGKEQFYSAVEKPTGGRIINPSSFLGLMAKNSSYLVKEQDAEGNWVSVSRPRAMELFLFTTELTDKTRIVTGLKVKTSKTPFLDLAALPSNAKAKPLENVIEAEHVVQTQEDISESISEPANNGDDEFAVELSEADLAALSDFATFQNKM</sequence>
<evidence type="ECO:0000313" key="1">
    <source>
        <dbReference type="EMBL" id="MDI5833327.1"/>
    </source>
</evidence>
<proteinExistence type="predicted"/>
<organism evidence="1 2">
    <name type="scientific">Shewanella xiamenensis</name>
    <dbReference type="NCBI Taxonomy" id="332186"/>
    <lineage>
        <taxon>Bacteria</taxon>
        <taxon>Pseudomonadati</taxon>
        <taxon>Pseudomonadota</taxon>
        <taxon>Gammaproteobacteria</taxon>
        <taxon>Alteromonadales</taxon>
        <taxon>Shewanellaceae</taxon>
        <taxon>Shewanella</taxon>
    </lineage>
</organism>
<dbReference type="Proteomes" id="UP001159075">
    <property type="component" value="Unassembled WGS sequence"/>
</dbReference>
<evidence type="ECO:0000313" key="2">
    <source>
        <dbReference type="Proteomes" id="UP001159075"/>
    </source>
</evidence>
<dbReference type="EMBL" id="JAOTLW010000020">
    <property type="protein sequence ID" value="MDI5833327.1"/>
    <property type="molecule type" value="Genomic_DNA"/>
</dbReference>
<protein>
    <submittedName>
        <fullName evidence="1">Uncharacterized protein</fullName>
    </submittedName>
</protein>
<keyword evidence="2" id="KW-1185">Reference proteome</keyword>
<accession>A0ABT6UFT5</accession>
<comment type="caution">
    <text evidence="1">The sequence shown here is derived from an EMBL/GenBank/DDBJ whole genome shotgun (WGS) entry which is preliminary data.</text>
</comment>
<gene>
    <name evidence="1" type="ORF">ODY93_17225</name>
</gene>
<dbReference type="RefSeq" id="WP_282679866.1">
    <property type="nucleotide sequence ID" value="NZ_CP106875.1"/>
</dbReference>